<dbReference type="EMBL" id="JAMSCK010000006">
    <property type="protein sequence ID" value="MCM8570696.1"/>
    <property type="molecule type" value="Genomic_DNA"/>
</dbReference>
<sequence>MKIIQKMMAALFCLLMTAGIWAQDAKNQAFWIHEDRVKPSMMAEYEKVSKGFVDACKKHALKDVQWATASMDDGTYLYISPIQNMADLDKNSFAPLREAMGDDEFSKIFQNFDKCYDSHGDYIAILNSELSYMPDGLTTETPGRDYRVWHRLDVTPSNIQNLRGKMKELKTLFANKGSKMHYRIYHTGFGNVGNYYVAVISAKDAQDYDRMSEENDKLLGEEGQKLFQEMFKYVDNYSVKRGGMRPDLAYKGAPSGTKITKN</sequence>
<dbReference type="RefSeq" id="WP_252115126.1">
    <property type="nucleotide sequence ID" value="NZ_JAMSCK010000006.1"/>
</dbReference>
<keyword evidence="1" id="KW-0732">Signal</keyword>
<comment type="caution">
    <text evidence="2">The sequence shown here is derived from an EMBL/GenBank/DDBJ whole genome shotgun (WGS) entry which is preliminary data.</text>
</comment>
<dbReference type="Proteomes" id="UP001155077">
    <property type="component" value="Unassembled WGS sequence"/>
</dbReference>
<evidence type="ECO:0000313" key="2">
    <source>
        <dbReference type="EMBL" id="MCM8570696.1"/>
    </source>
</evidence>
<feature type="chain" id="PRO_5045563301" evidence="1">
    <location>
        <begin position="23"/>
        <end position="262"/>
    </location>
</feature>
<reference evidence="2" key="1">
    <citation type="submission" date="2022-06" db="EMBL/GenBank/DDBJ databases">
        <title>Gramella sediminis sp. nov., isolated from deep-sea sediment of the Indian Ocean.</title>
        <authorList>
            <person name="Yang L."/>
        </authorList>
    </citation>
    <scope>NUCLEOTIDE SEQUENCE</scope>
    <source>
        <strain evidence="2">HMD3159</strain>
    </source>
</reference>
<proteinExistence type="predicted"/>
<evidence type="ECO:0000256" key="1">
    <source>
        <dbReference type="SAM" id="SignalP"/>
    </source>
</evidence>
<evidence type="ECO:0000313" key="3">
    <source>
        <dbReference type="Proteomes" id="UP001155077"/>
    </source>
</evidence>
<feature type="signal peptide" evidence="1">
    <location>
        <begin position="1"/>
        <end position="22"/>
    </location>
</feature>
<protein>
    <submittedName>
        <fullName evidence="2">Uncharacterized protein</fullName>
    </submittedName>
</protein>
<accession>A0ABT0Z4M5</accession>
<gene>
    <name evidence="2" type="ORF">NE848_14975</name>
</gene>
<organism evidence="2 3">
    <name type="scientific">Gramella jeungdoensis</name>
    <dbReference type="NCBI Taxonomy" id="708091"/>
    <lineage>
        <taxon>Bacteria</taxon>
        <taxon>Pseudomonadati</taxon>
        <taxon>Bacteroidota</taxon>
        <taxon>Flavobacteriia</taxon>
        <taxon>Flavobacteriales</taxon>
        <taxon>Flavobacteriaceae</taxon>
        <taxon>Christiangramia</taxon>
    </lineage>
</organism>
<keyword evidence="3" id="KW-1185">Reference proteome</keyword>
<name>A0ABT0Z4M5_9FLAO</name>